<name>A0A2P4EQ62_9GAMM</name>
<comment type="caution">
    <text evidence="1">The sequence shown here is derived from an EMBL/GenBank/DDBJ whole genome shotgun (WGS) entry which is preliminary data.</text>
</comment>
<evidence type="ECO:0000313" key="1">
    <source>
        <dbReference type="EMBL" id="POB00738.1"/>
    </source>
</evidence>
<proteinExistence type="predicted"/>
<gene>
    <name evidence="1" type="ORF">C1949_19170</name>
</gene>
<dbReference type="AlphaFoldDB" id="A0A2P4EQ62"/>
<evidence type="ECO:0000313" key="2">
    <source>
        <dbReference type="Proteomes" id="UP000243451"/>
    </source>
</evidence>
<organism evidence="1 2">
    <name type="scientific">Halopseudomonas oceani</name>
    <dbReference type="NCBI Taxonomy" id="1708783"/>
    <lineage>
        <taxon>Bacteria</taxon>
        <taxon>Pseudomonadati</taxon>
        <taxon>Pseudomonadota</taxon>
        <taxon>Gammaproteobacteria</taxon>
        <taxon>Pseudomonadales</taxon>
        <taxon>Pseudomonadaceae</taxon>
        <taxon>Halopseudomonas</taxon>
    </lineage>
</organism>
<reference evidence="1 2" key="1">
    <citation type="submission" date="2018-01" db="EMBL/GenBank/DDBJ databases">
        <title>Draft genome of the type strain Pseudomonas oceani DSM 100277 isolated from the deep water in Okinawa trough, northwestern Pacific Ocean.</title>
        <authorList>
            <person name="Gomila M."/>
            <person name="Mulet M."/>
            <person name="Garcia-Valdes E."/>
            <person name="Lalucat J."/>
        </authorList>
    </citation>
    <scope>NUCLEOTIDE SEQUENCE [LARGE SCALE GENOMIC DNA]</scope>
    <source>
        <strain evidence="1 2">DSM 100277</strain>
    </source>
</reference>
<accession>A0A2P4EQ62</accession>
<sequence>MTELTRAIVAHDHKAIENVVSTNPELIWQRENGWLPIEWAEKTGNVVTFARAARIMGCDINRVDAIKYLKNYLAMTTSTEYEPIAADAAVKMVWSSLFSGAEYKVDRWKRPLIATEAHADDLRFLIATAGIECAEQLRGLVENA</sequence>
<keyword evidence="2" id="KW-1185">Reference proteome</keyword>
<protein>
    <submittedName>
        <fullName evidence="1">Uncharacterized protein</fullName>
    </submittedName>
</protein>
<dbReference type="EMBL" id="PPSK01000052">
    <property type="protein sequence ID" value="POB00738.1"/>
    <property type="molecule type" value="Genomic_DNA"/>
</dbReference>
<dbReference type="Proteomes" id="UP000243451">
    <property type="component" value="Unassembled WGS sequence"/>
</dbReference>
<dbReference type="RefSeq" id="WP_104739961.1">
    <property type="nucleotide sequence ID" value="NZ_BMHR01000047.1"/>
</dbReference>